<evidence type="ECO:0000313" key="2">
    <source>
        <dbReference type="EMBL" id="OHV22476.1"/>
    </source>
</evidence>
<dbReference type="AlphaFoldDB" id="A0A1S1PM73"/>
<dbReference type="EMBL" id="MAXA01000246">
    <property type="protein sequence ID" value="OHV22476.1"/>
    <property type="molecule type" value="Genomic_DNA"/>
</dbReference>
<dbReference type="Proteomes" id="UP000179769">
    <property type="component" value="Unassembled WGS sequence"/>
</dbReference>
<sequence>MRITAGHGWCASRRQSLAYPPPVRVTRTDIEFPHTLAAAGCAGRGERPPPAPAPASVAGAAGGKGCPARVGRAGL</sequence>
<proteinExistence type="predicted"/>
<protein>
    <submittedName>
        <fullName evidence="2">Uncharacterized protein</fullName>
    </submittedName>
</protein>
<accession>A0A1S1PM73</accession>
<name>A0A1S1PM73_9ACTN</name>
<organism evidence="2 3">
    <name type="scientific">Parafrankia soli</name>
    <dbReference type="NCBI Taxonomy" id="2599596"/>
    <lineage>
        <taxon>Bacteria</taxon>
        <taxon>Bacillati</taxon>
        <taxon>Actinomycetota</taxon>
        <taxon>Actinomycetes</taxon>
        <taxon>Frankiales</taxon>
        <taxon>Frankiaceae</taxon>
        <taxon>Parafrankia</taxon>
    </lineage>
</organism>
<evidence type="ECO:0000313" key="3">
    <source>
        <dbReference type="Proteomes" id="UP000179769"/>
    </source>
</evidence>
<reference evidence="3" key="1">
    <citation type="submission" date="2016-07" db="EMBL/GenBank/DDBJ databases">
        <title>Frankia sp. NRRL B-16219 Genome sequencing.</title>
        <authorList>
            <person name="Ghodhbane-Gtari F."/>
            <person name="Swanson E."/>
            <person name="Gueddou A."/>
            <person name="Louati M."/>
            <person name="Nouioui I."/>
            <person name="Hezbri K."/>
            <person name="Abebe-Akele F."/>
            <person name="Simpson S."/>
            <person name="Morris K."/>
            <person name="Thomas K."/>
            <person name="Gtari M."/>
            <person name="Tisa L.S."/>
        </authorList>
    </citation>
    <scope>NUCLEOTIDE SEQUENCE [LARGE SCALE GENOMIC DNA]</scope>
    <source>
        <strain evidence="3">NRRL B-16219</strain>
    </source>
</reference>
<comment type="caution">
    <text evidence="2">The sequence shown here is derived from an EMBL/GenBank/DDBJ whole genome shotgun (WGS) entry which is preliminary data.</text>
</comment>
<gene>
    <name evidence="2" type="ORF">BBK14_06775</name>
</gene>
<evidence type="ECO:0000256" key="1">
    <source>
        <dbReference type="SAM" id="MobiDB-lite"/>
    </source>
</evidence>
<keyword evidence="3" id="KW-1185">Reference proteome</keyword>
<feature type="region of interest" description="Disordered" evidence="1">
    <location>
        <begin position="40"/>
        <end position="75"/>
    </location>
</feature>